<evidence type="ECO:0000256" key="1">
    <source>
        <dbReference type="SAM" id="SignalP"/>
    </source>
</evidence>
<accession>A0A2W2AHB4</accession>
<keyword evidence="1" id="KW-0732">Signal</keyword>
<feature type="signal peptide" evidence="1">
    <location>
        <begin position="1"/>
        <end position="20"/>
    </location>
</feature>
<dbReference type="AlphaFoldDB" id="A0A2W2AHB4"/>
<dbReference type="Pfam" id="PF18962">
    <property type="entry name" value="Por_Secre_tail"/>
    <property type="match status" value="1"/>
</dbReference>
<organism evidence="3 4">
    <name type="scientific">Taibaiella soli</name>
    <dbReference type="NCBI Taxonomy" id="1649169"/>
    <lineage>
        <taxon>Bacteria</taxon>
        <taxon>Pseudomonadati</taxon>
        <taxon>Bacteroidota</taxon>
        <taxon>Chitinophagia</taxon>
        <taxon>Chitinophagales</taxon>
        <taxon>Chitinophagaceae</taxon>
        <taxon>Taibaiella</taxon>
    </lineage>
</organism>
<proteinExistence type="predicted"/>
<dbReference type="Pfam" id="PF17164">
    <property type="entry name" value="DUF5122"/>
    <property type="match status" value="4"/>
</dbReference>
<dbReference type="NCBIfam" id="TIGR02608">
    <property type="entry name" value="delta_60_rpt"/>
    <property type="match status" value="6"/>
</dbReference>
<dbReference type="OrthoDB" id="9805017at2"/>
<reference evidence="3 4" key="1">
    <citation type="submission" date="2018-06" db="EMBL/GenBank/DDBJ databases">
        <title>Mucibacter soli gen. nov., sp. nov., a new member of the family Chitinophagaceae producing mucin.</title>
        <authorList>
            <person name="Kim M.-K."/>
            <person name="Park S."/>
            <person name="Kim T.-S."/>
            <person name="Joung Y."/>
            <person name="Han J.-H."/>
            <person name="Kim S.B."/>
        </authorList>
    </citation>
    <scope>NUCLEOTIDE SEQUENCE [LARGE SCALE GENOMIC DNA]</scope>
    <source>
        <strain evidence="3 4">R1-15</strain>
    </source>
</reference>
<feature type="chain" id="PRO_5016051523" description="Secretion system C-terminal sorting domain-containing protein" evidence="1">
    <location>
        <begin position="21"/>
        <end position="515"/>
    </location>
</feature>
<dbReference type="SUPFAM" id="SSF82171">
    <property type="entry name" value="DPP6 N-terminal domain-like"/>
    <property type="match status" value="1"/>
</dbReference>
<sequence>MKYRIVCTLAILLAAQFGFAQSSVLDSSFGQNGMIFTHMAHFHVNSTDMVRDTNGRLIMTGYRVDSTIVNPHKHAFIRGYTTAGLLDSSFGAYGIVEDINTSAGDYYNTVAIQADQKIIAGGAFIDVNQPLKKWLLCRYNTSGMRDSSFGINGLVTTNVAAISEVRHILIQQDGKIIAIGGDEASYTLVRYNIDGGIDSSFGNNGWAFPIYVNGESALLQPDGKILLGGYITDQNNHYGLAIERFLSNGSVDSAFGVNGQLSVFNGYSLWAQKLALDSSGRIVAIGTATVTGASHMTVSVLRFNSDGSSDNSFHTPSIVTDASSEESGADILIQPDGKMIAACNSGFLPHYLYQNVNLVRLKANGDIDSAVGQNGVIKTYVPQSLLIASMLRQPDGKIVLTGTNYSEDFGLKNAVMLRYNLVESAISVISPITGIISHVKIYPNPANNQFFVDLSNVQTSSGYCFELMDIIGRMVATGNLKTGVNTINTSSLSNGLYLLQITNGSGKEVHKIVKQ</sequence>
<gene>
    <name evidence="3" type="ORF">DN068_01425</name>
</gene>
<dbReference type="NCBIfam" id="TIGR04183">
    <property type="entry name" value="Por_Secre_tail"/>
    <property type="match status" value="1"/>
</dbReference>
<dbReference type="Proteomes" id="UP000248745">
    <property type="component" value="Unassembled WGS sequence"/>
</dbReference>
<dbReference type="RefSeq" id="WP_110997091.1">
    <property type="nucleotide sequence ID" value="NZ_QKTW01000002.1"/>
</dbReference>
<evidence type="ECO:0000313" key="4">
    <source>
        <dbReference type="Proteomes" id="UP000248745"/>
    </source>
</evidence>
<dbReference type="EMBL" id="QKTW01000002">
    <property type="protein sequence ID" value="PZF74885.1"/>
    <property type="molecule type" value="Genomic_DNA"/>
</dbReference>
<name>A0A2W2AHB4_9BACT</name>
<dbReference type="Gene3D" id="2.80.10.50">
    <property type="match status" value="2"/>
</dbReference>
<protein>
    <recommendedName>
        <fullName evidence="2">Secretion system C-terminal sorting domain-containing protein</fullName>
    </recommendedName>
</protein>
<evidence type="ECO:0000259" key="2">
    <source>
        <dbReference type="Pfam" id="PF18962"/>
    </source>
</evidence>
<keyword evidence="4" id="KW-1185">Reference proteome</keyword>
<feature type="domain" description="Secretion system C-terminal sorting" evidence="2">
    <location>
        <begin position="441"/>
        <end position="513"/>
    </location>
</feature>
<dbReference type="InterPro" id="IPR026444">
    <property type="entry name" value="Secre_tail"/>
</dbReference>
<comment type="caution">
    <text evidence="3">The sequence shown here is derived from an EMBL/GenBank/DDBJ whole genome shotgun (WGS) entry which is preliminary data.</text>
</comment>
<dbReference type="InterPro" id="IPR013431">
    <property type="entry name" value="Delta_60_rpt"/>
</dbReference>
<evidence type="ECO:0000313" key="3">
    <source>
        <dbReference type="EMBL" id="PZF74885.1"/>
    </source>
</evidence>